<keyword evidence="1 8" id="KW-0723">Serine/threonine-protein kinase</keyword>
<feature type="domain" description="Protein kinase" evidence="11">
    <location>
        <begin position="34"/>
        <end position="306"/>
    </location>
</feature>
<evidence type="ECO:0000256" key="2">
    <source>
        <dbReference type="ARBA" id="ARBA00022679"/>
    </source>
</evidence>
<dbReference type="NCBIfam" id="NF045510">
    <property type="entry name" value="4Cys_prefix_kin"/>
    <property type="match status" value="1"/>
</dbReference>
<keyword evidence="4 8" id="KW-0418">Kinase</keyword>
<accession>A0ABT2N145</accession>
<reference evidence="12 13" key="1">
    <citation type="journal article" date="2022" name="Front. Microbiol.">
        <title>High genomic differentiation and limited gene flow indicate recent cryptic speciation within the genus Laspinema (cyanobacteria).</title>
        <authorList>
            <person name="Stanojkovic A."/>
            <person name="Skoupy S."/>
            <person name="Skaloud P."/>
            <person name="Dvorak P."/>
        </authorList>
    </citation>
    <scope>NUCLEOTIDE SEQUENCE [LARGE SCALE GENOMIC DNA]</scope>
    <source>
        <strain evidence="12 13">D3b</strain>
    </source>
</reference>
<organism evidence="12 13">
    <name type="scientific">Laspinema olomoucense D3b</name>
    <dbReference type="NCBI Taxonomy" id="2953688"/>
    <lineage>
        <taxon>Bacteria</taxon>
        <taxon>Bacillati</taxon>
        <taxon>Cyanobacteriota</taxon>
        <taxon>Cyanophyceae</taxon>
        <taxon>Oscillatoriophycideae</taxon>
        <taxon>Oscillatoriales</taxon>
        <taxon>Laspinemataceae</taxon>
        <taxon>Laspinema</taxon>
        <taxon>Laspinema olomoucense</taxon>
    </lineage>
</organism>
<dbReference type="SUPFAM" id="SSF141571">
    <property type="entry name" value="Pentapeptide repeat-like"/>
    <property type="match status" value="1"/>
</dbReference>
<evidence type="ECO:0000256" key="8">
    <source>
        <dbReference type="PIRNR" id="PIRNR000647"/>
    </source>
</evidence>
<dbReference type="SUPFAM" id="SSF56112">
    <property type="entry name" value="Protein kinase-like (PK-like)"/>
    <property type="match status" value="1"/>
</dbReference>
<dbReference type="Gene3D" id="3.30.200.20">
    <property type="entry name" value="Phosphorylase Kinase, domain 1"/>
    <property type="match status" value="1"/>
</dbReference>
<dbReference type="Gene3D" id="2.160.20.80">
    <property type="entry name" value="E3 ubiquitin-protein ligase SopA"/>
    <property type="match status" value="1"/>
</dbReference>
<evidence type="ECO:0000313" key="13">
    <source>
        <dbReference type="Proteomes" id="UP001525961"/>
    </source>
</evidence>
<feature type="compositionally biased region" description="Basic and acidic residues" evidence="10">
    <location>
        <begin position="315"/>
        <end position="333"/>
    </location>
</feature>
<protein>
    <recommendedName>
        <fullName evidence="8">Serine/threonine-protein kinase B</fullName>
        <ecNumber evidence="8">2.7.11.1</ecNumber>
    </recommendedName>
</protein>
<evidence type="ECO:0000256" key="3">
    <source>
        <dbReference type="ARBA" id="ARBA00022741"/>
    </source>
</evidence>
<dbReference type="SMART" id="SM00220">
    <property type="entry name" value="S_TKc"/>
    <property type="match status" value="1"/>
</dbReference>
<dbReference type="RefSeq" id="WP_261234258.1">
    <property type="nucleotide sequence ID" value="NZ_JAMXFA010000002.1"/>
</dbReference>
<evidence type="ECO:0000256" key="1">
    <source>
        <dbReference type="ARBA" id="ARBA00022527"/>
    </source>
</evidence>
<dbReference type="CDD" id="cd14014">
    <property type="entry name" value="STKc_PknB_like"/>
    <property type="match status" value="1"/>
</dbReference>
<dbReference type="PANTHER" id="PTHR24363:SF0">
    <property type="entry name" value="SERINE_THREONINE KINASE LIKE DOMAIN CONTAINING 1"/>
    <property type="match status" value="1"/>
</dbReference>
<dbReference type="Proteomes" id="UP001525961">
    <property type="component" value="Unassembled WGS sequence"/>
</dbReference>
<keyword evidence="5 8" id="KW-0067">ATP-binding</keyword>
<feature type="binding site" evidence="9">
    <location>
        <position position="65"/>
    </location>
    <ligand>
        <name>ATP</name>
        <dbReference type="ChEBI" id="CHEBI:30616"/>
    </ligand>
</feature>
<evidence type="ECO:0000259" key="11">
    <source>
        <dbReference type="PROSITE" id="PS50011"/>
    </source>
</evidence>
<evidence type="ECO:0000256" key="9">
    <source>
        <dbReference type="PROSITE-ProRule" id="PRU10141"/>
    </source>
</evidence>
<comment type="catalytic activity">
    <reaction evidence="6 8">
        <text>L-threonyl-[protein] + ATP = O-phospho-L-threonyl-[protein] + ADP + H(+)</text>
        <dbReference type="Rhea" id="RHEA:46608"/>
        <dbReference type="Rhea" id="RHEA-COMP:11060"/>
        <dbReference type="Rhea" id="RHEA-COMP:11605"/>
        <dbReference type="ChEBI" id="CHEBI:15378"/>
        <dbReference type="ChEBI" id="CHEBI:30013"/>
        <dbReference type="ChEBI" id="CHEBI:30616"/>
        <dbReference type="ChEBI" id="CHEBI:61977"/>
        <dbReference type="ChEBI" id="CHEBI:456216"/>
        <dbReference type="EC" id="2.7.11.1"/>
    </reaction>
</comment>
<keyword evidence="3 8" id="KW-0547">Nucleotide-binding</keyword>
<evidence type="ECO:0000313" key="12">
    <source>
        <dbReference type="EMBL" id="MCT7976399.1"/>
    </source>
</evidence>
<gene>
    <name evidence="12" type="ORF">NG792_01515</name>
</gene>
<evidence type="ECO:0000256" key="10">
    <source>
        <dbReference type="SAM" id="MobiDB-lite"/>
    </source>
</evidence>
<keyword evidence="13" id="KW-1185">Reference proteome</keyword>
<dbReference type="PIRSF" id="PIRSF000647">
    <property type="entry name" value="Ser/Thr_PK_SpkB"/>
    <property type="match status" value="1"/>
</dbReference>
<keyword evidence="2 8" id="KW-0808">Transferase</keyword>
<dbReference type="EC" id="2.7.11.1" evidence="8"/>
<evidence type="ECO:0000256" key="5">
    <source>
        <dbReference type="ARBA" id="ARBA00022840"/>
    </source>
</evidence>
<dbReference type="PROSITE" id="PS50011">
    <property type="entry name" value="PROTEIN_KINASE_DOM"/>
    <property type="match status" value="1"/>
</dbReference>
<dbReference type="PROSITE" id="PS00107">
    <property type="entry name" value="PROTEIN_KINASE_ATP"/>
    <property type="match status" value="1"/>
</dbReference>
<dbReference type="InterPro" id="IPR011009">
    <property type="entry name" value="Kinase-like_dom_sf"/>
</dbReference>
<evidence type="ECO:0000256" key="4">
    <source>
        <dbReference type="ARBA" id="ARBA00022777"/>
    </source>
</evidence>
<dbReference type="InterPro" id="IPR016252">
    <property type="entry name" value="Ser/Thr_kinase_SpkB"/>
</dbReference>
<dbReference type="PANTHER" id="PTHR24363">
    <property type="entry name" value="SERINE/THREONINE PROTEIN KINASE"/>
    <property type="match status" value="1"/>
</dbReference>
<dbReference type="InterPro" id="IPR000719">
    <property type="entry name" value="Prot_kinase_dom"/>
</dbReference>
<evidence type="ECO:0000256" key="7">
    <source>
        <dbReference type="ARBA" id="ARBA00048679"/>
    </source>
</evidence>
<comment type="similarity">
    <text evidence="8">Belongs to the protein kinase superfamily. Ser/Thr protein kinase family.</text>
</comment>
<dbReference type="InterPro" id="IPR001646">
    <property type="entry name" value="5peptide_repeat"/>
</dbReference>
<dbReference type="EMBL" id="JAMXFA010000002">
    <property type="protein sequence ID" value="MCT7976399.1"/>
    <property type="molecule type" value="Genomic_DNA"/>
</dbReference>
<evidence type="ECO:0000256" key="6">
    <source>
        <dbReference type="ARBA" id="ARBA00047899"/>
    </source>
</evidence>
<comment type="catalytic activity">
    <reaction evidence="7 8">
        <text>L-seryl-[protein] + ATP = O-phospho-L-seryl-[protein] + ADP + H(+)</text>
        <dbReference type="Rhea" id="RHEA:17989"/>
        <dbReference type="Rhea" id="RHEA-COMP:9863"/>
        <dbReference type="Rhea" id="RHEA-COMP:11604"/>
        <dbReference type="ChEBI" id="CHEBI:15378"/>
        <dbReference type="ChEBI" id="CHEBI:29999"/>
        <dbReference type="ChEBI" id="CHEBI:30616"/>
        <dbReference type="ChEBI" id="CHEBI:83421"/>
        <dbReference type="ChEBI" id="CHEBI:456216"/>
        <dbReference type="EC" id="2.7.11.1"/>
    </reaction>
</comment>
<dbReference type="InterPro" id="IPR017441">
    <property type="entry name" value="Protein_kinase_ATP_BS"/>
</dbReference>
<name>A0ABT2N145_9CYAN</name>
<dbReference type="Pfam" id="PF00069">
    <property type="entry name" value="Pkinase"/>
    <property type="match status" value="1"/>
</dbReference>
<comment type="caution">
    <text evidence="12">The sequence shown here is derived from an EMBL/GenBank/DDBJ whole genome shotgun (WGS) entry which is preliminary data.</text>
</comment>
<dbReference type="Gene3D" id="1.10.510.10">
    <property type="entry name" value="Transferase(Phosphotransferase) domain 1"/>
    <property type="match status" value="1"/>
</dbReference>
<proteinExistence type="inferred from homology"/>
<feature type="compositionally biased region" description="Polar residues" evidence="10">
    <location>
        <begin position="364"/>
        <end position="378"/>
    </location>
</feature>
<feature type="region of interest" description="Disordered" evidence="10">
    <location>
        <begin position="299"/>
        <end position="378"/>
    </location>
</feature>
<dbReference type="GO" id="GO:0016301">
    <property type="term" value="F:kinase activity"/>
    <property type="evidence" value="ECO:0007669"/>
    <property type="project" value="UniProtKB-KW"/>
</dbReference>
<sequence length="535" mass="58858">MSYCVNPACPEPKNAENAIQCQACGSNLLLRDRYRVLKALGQGGFGATFVAEDDRLPGKPVCVIKQLRPASTSPRVLDMARQLFEREAKTLGKIGNHPQVPRLLDYFESDRQFYLVQEYVSGQTLKQEAKRNGPFTEFAVKQFLREILPLVKYLHDNEVIHRDIKPANIIRRDVDNQLVLIDFGAVKDEVSQTALLNANSTGETAFTSFAIGTPGFAPQEQMALRPVYASDIYAVGATCLYLLTGKSPKHFDYDPMTTELIWRPHVYVSDSFAAVLEKMLAASVRDRYQSSEEALRALDLESHRQTLSEGLSSSRRKDSPPQEEETRLEEKNNRGLSPAAREVELLRTRRANKQAKAASRGGTALNSGMNSNPGSATSFRTQTLAASTVASDGIFDAKAIRLAYGKGKRDFGDCNLTGLDLRSSTLSGANFYDSKLNRVNFQGSDLTSANFGRATLVKACLRDSNLTKAYFVNANLEGADLRGADLMEASFTQANLRGANLCGANLTGARISEAQLAMARTNWLTIKPNGKRGIF</sequence>
<dbReference type="Pfam" id="PF00805">
    <property type="entry name" value="Pentapeptide"/>
    <property type="match status" value="2"/>
</dbReference>